<keyword evidence="3" id="KW-0067">ATP-binding</keyword>
<keyword evidence="3" id="KW-0347">Helicase</keyword>
<feature type="domain" description="Helicase ATP-binding" evidence="1">
    <location>
        <begin position="23"/>
        <end position="176"/>
    </location>
</feature>
<dbReference type="InterPro" id="IPR001650">
    <property type="entry name" value="Helicase_C-like"/>
</dbReference>
<dbReference type="Gene3D" id="3.40.50.300">
    <property type="entry name" value="P-loop containing nucleotide triphosphate hydrolases"/>
    <property type="match status" value="2"/>
</dbReference>
<dbReference type="SMART" id="SM00487">
    <property type="entry name" value="DEXDc"/>
    <property type="match status" value="1"/>
</dbReference>
<dbReference type="RefSeq" id="WP_345010664.1">
    <property type="nucleotide sequence ID" value="NZ_BAABFC010000007.1"/>
</dbReference>
<organism evidence="3 4">
    <name type="scientific">Pseudaeromonas paramecii</name>
    <dbReference type="NCBI Taxonomy" id="2138166"/>
    <lineage>
        <taxon>Bacteria</taxon>
        <taxon>Pseudomonadati</taxon>
        <taxon>Pseudomonadota</taxon>
        <taxon>Gammaproteobacteria</taxon>
        <taxon>Aeromonadales</taxon>
        <taxon>Aeromonadaceae</taxon>
        <taxon>Pseudaeromonas</taxon>
    </lineage>
</organism>
<keyword evidence="4" id="KW-1185">Reference proteome</keyword>
<dbReference type="PROSITE" id="PS51194">
    <property type="entry name" value="HELICASE_CTER"/>
    <property type="match status" value="1"/>
</dbReference>
<dbReference type="SMART" id="SM00490">
    <property type="entry name" value="HELICc"/>
    <property type="match status" value="1"/>
</dbReference>
<feature type="domain" description="Helicase C-terminal" evidence="2">
    <location>
        <begin position="246"/>
        <end position="391"/>
    </location>
</feature>
<protein>
    <submittedName>
        <fullName evidence="3">DEAD/DEAH box helicase</fullName>
    </submittedName>
</protein>
<comment type="caution">
    <text evidence="3">The sequence shown here is derived from an EMBL/GenBank/DDBJ whole genome shotgun (WGS) entry which is preliminary data.</text>
</comment>
<dbReference type="InterPro" id="IPR050742">
    <property type="entry name" value="Helicase_Restrict-Modif_Enz"/>
</dbReference>
<dbReference type="PROSITE" id="PS51192">
    <property type="entry name" value="HELICASE_ATP_BIND_1"/>
    <property type="match status" value="1"/>
</dbReference>
<dbReference type="PANTHER" id="PTHR47396">
    <property type="entry name" value="TYPE I RESTRICTION ENZYME ECOKI R PROTEIN"/>
    <property type="match status" value="1"/>
</dbReference>
<reference evidence="4" key="1">
    <citation type="journal article" date="2019" name="Int. J. Syst. Evol. Microbiol.">
        <title>The Global Catalogue of Microorganisms (GCM) 10K type strain sequencing project: providing services to taxonomists for standard genome sequencing and annotation.</title>
        <authorList>
            <consortium name="The Broad Institute Genomics Platform"/>
            <consortium name="The Broad Institute Genome Sequencing Center for Infectious Disease"/>
            <person name="Wu L."/>
            <person name="Ma J."/>
        </authorList>
    </citation>
    <scope>NUCLEOTIDE SEQUENCE [LARGE SCALE GENOMIC DNA]</scope>
    <source>
        <strain evidence="4">JCM 32226</strain>
    </source>
</reference>
<keyword evidence="3" id="KW-0547">Nucleotide-binding</keyword>
<dbReference type="CDD" id="cd18799">
    <property type="entry name" value="SF2_C_EcoAI-like"/>
    <property type="match status" value="1"/>
</dbReference>
<evidence type="ECO:0000313" key="3">
    <source>
        <dbReference type="EMBL" id="GAA4495868.1"/>
    </source>
</evidence>
<gene>
    <name evidence="3" type="ORF">GCM10023095_09850</name>
</gene>
<dbReference type="SUPFAM" id="SSF52540">
    <property type="entry name" value="P-loop containing nucleoside triphosphate hydrolases"/>
    <property type="match status" value="1"/>
</dbReference>
<sequence>MPAVMTTLSLRPYQHAAVQAVLTHFRRHPEPALVVLPTGAGKSLVIAELARLARGRVLVLAHVKELVAQNHAKFAALGQQGARFAAGLGLKQTGEQVIFGSVQSVARNLARFDFAISLLIIDECHRIGPDEESQYRQVISHLRGINPALKVLGLTATPYRLGEGFIYNLHHRGMVQSREPRLFHTCVYELPLRQLIRQGYLTPPRLIDAPLVHYDFSRLPPRQNGLFDEAALNAELKRQARVTPAIVRQVQEYAQERQGVLIFAATVRHAQEVAGLLPAEQTALITGDTPQAERDARLADFLARRLKFVVNVAVLTTGFDAPHVDLIAILRPTDSLALYQQMVGRGLRLFPGKDECLIVDYAGNRHDLYAPEPADPRPAADTVPVQVLCPACGFANQFWGRLDAQGQLLEHFGRRCQGFFEEEDGQREFCDYRFRAKSCPHCGEANDIAARICHGCQATLADPDDKLKAALALKDAKVIRCAGLSLARVSVKGQPRLRVTYHDEDGASLSESFDIGSPAGLARLQQQLVQRHWHLPGLVAPTLSVEALLAQPACLRHPDFVVARKQGPVWRIVDKIFDYQGRIRLANAL</sequence>
<dbReference type="InterPro" id="IPR014001">
    <property type="entry name" value="Helicase_ATP-bd"/>
</dbReference>
<dbReference type="InterPro" id="IPR027417">
    <property type="entry name" value="P-loop_NTPase"/>
</dbReference>
<dbReference type="PANTHER" id="PTHR47396:SF1">
    <property type="entry name" value="ATP-DEPENDENT HELICASE IRC3-RELATED"/>
    <property type="match status" value="1"/>
</dbReference>
<dbReference type="Pfam" id="PF00271">
    <property type="entry name" value="Helicase_C"/>
    <property type="match status" value="1"/>
</dbReference>
<dbReference type="Proteomes" id="UP001501321">
    <property type="component" value="Unassembled WGS sequence"/>
</dbReference>
<dbReference type="GO" id="GO:0004386">
    <property type="term" value="F:helicase activity"/>
    <property type="evidence" value="ECO:0007669"/>
    <property type="project" value="UniProtKB-KW"/>
</dbReference>
<proteinExistence type="predicted"/>
<dbReference type="InterPro" id="IPR006935">
    <property type="entry name" value="Helicase/UvrB_N"/>
</dbReference>
<accession>A0ABP8Q3Z4</accession>
<dbReference type="EMBL" id="BAABFC010000007">
    <property type="protein sequence ID" value="GAA4495868.1"/>
    <property type="molecule type" value="Genomic_DNA"/>
</dbReference>
<name>A0ABP8Q3Z4_9GAMM</name>
<keyword evidence="3" id="KW-0378">Hydrolase</keyword>
<dbReference type="Pfam" id="PF04851">
    <property type="entry name" value="ResIII"/>
    <property type="match status" value="1"/>
</dbReference>
<evidence type="ECO:0000313" key="4">
    <source>
        <dbReference type="Proteomes" id="UP001501321"/>
    </source>
</evidence>
<evidence type="ECO:0000259" key="2">
    <source>
        <dbReference type="PROSITE" id="PS51194"/>
    </source>
</evidence>
<evidence type="ECO:0000259" key="1">
    <source>
        <dbReference type="PROSITE" id="PS51192"/>
    </source>
</evidence>